<name>A0A239GXJ6_EKHLU</name>
<evidence type="ECO:0008006" key="4">
    <source>
        <dbReference type="Google" id="ProtNLM"/>
    </source>
</evidence>
<accession>A0A239GXJ6</accession>
<gene>
    <name evidence="2" type="ORF">SAMN05421640_1055</name>
</gene>
<evidence type="ECO:0000313" key="2">
    <source>
        <dbReference type="EMBL" id="SNS73880.1"/>
    </source>
</evidence>
<reference evidence="2 3" key="1">
    <citation type="submission" date="2017-06" db="EMBL/GenBank/DDBJ databases">
        <authorList>
            <person name="Kim H.J."/>
            <person name="Triplett B.A."/>
        </authorList>
    </citation>
    <scope>NUCLEOTIDE SEQUENCE [LARGE SCALE GENOMIC DNA]</scope>
    <source>
        <strain evidence="2 3">DSM 19307</strain>
    </source>
</reference>
<protein>
    <recommendedName>
        <fullName evidence="4">Outer membrane protein beta-barrel domain-containing protein</fullName>
    </recommendedName>
</protein>
<proteinExistence type="predicted"/>
<organism evidence="2 3">
    <name type="scientific">Ekhidna lutea</name>
    <dbReference type="NCBI Taxonomy" id="447679"/>
    <lineage>
        <taxon>Bacteria</taxon>
        <taxon>Pseudomonadati</taxon>
        <taxon>Bacteroidota</taxon>
        <taxon>Cytophagia</taxon>
        <taxon>Cytophagales</taxon>
        <taxon>Reichenbachiellaceae</taxon>
        <taxon>Ekhidna</taxon>
    </lineage>
</organism>
<keyword evidence="3" id="KW-1185">Reference proteome</keyword>
<dbReference type="RefSeq" id="WP_089355817.1">
    <property type="nucleotide sequence ID" value="NZ_FZPD01000002.1"/>
</dbReference>
<dbReference type="PROSITE" id="PS51257">
    <property type="entry name" value="PROKAR_LIPOPROTEIN"/>
    <property type="match status" value="1"/>
</dbReference>
<evidence type="ECO:0000256" key="1">
    <source>
        <dbReference type="SAM" id="SignalP"/>
    </source>
</evidence>
<dbReference type="AlphaFoldDB" id="A0A239GXJ6"/>
<keyword evidence="1" id="KW-0732">Signal</keyword>
<feature type="signal peptide" evidence="1">
    <location>
        <begin position="1"/>
        <end position="23"/>
    </location>
</feature>
<evidence type="ECO:0000313" key="3">
    <source>
        <dbReference type="Proteomes" id="UP000198393"/>
    </source>
</evidence>
<dbReference type="Proteomes" id="UP000198393">
    <property type="component" value="Unassembled WGS sequence"/>
</dbReference>
<dbReference type="EMBL" id="FZPD01000002">
    <property type="protein sequence ID" value="SNS73880.1"/>
    <property type="molecule type" value="Genomic_DNA"/>
</dbReference>
<sequence>MLAAFKRYGLHLVLSLISCVSIAQDIYEKYDIYRNPAMVFLNKFSITATTGLAITNYSHKLEGVYFYQEAENQFIFSNGIENLGSSFSGYTDWLNDPQPGFETSLENPFDVPFDYLENPVYNPALGDQTFLINTDTTDFGFKGASRGIPITLSIHYNFDGFRIGGGYSYEFHFLRSLEPTAFGDQVRNYVPNTVRTRYSRLFGLVGYRFYQFWSYDFVAELQVGKVTAGSQFNSGAISRGLYTNIGVSIENNWSEYFRVIIRPSVDFKSYTVNLPDGAAVSHKYPTFSIQAGISINIPDIPRSPMKSDHVQLKHVYRHPVTGQKMEVRGQPIHKRQNPKVGENHRKLWRYKRKNKRKLNPTKN</sequence>
<feature type="chain" id="PRO_5012489547" description="Outer membrane protein beta-barrel domain-containing protein" evidence="1">
    <location>
        <begin position="24"/>
        <end position="363"/>
    </location>
</feature>
<dbReference type="OrthoDB" id="976234at2"/>